<dbReference type="EMBL" id="CAMXCT030004327">
    <property type="protein sequence ID" value="CAL4795892.1"/>
    <property type="molecule type" value="Genomic_DNA"/>
</dbReference>
<evidence type="ECO:0000313" key="2">
    <source>
        <dbReference type="EMBL" id="CAI4008580.1"/>
    </source>
</evidence>
<dbReference type="Proteomes" id="UP001152797">
    <property type="component" value="Unassembled WGS sequence"/>
</dbReference>
<proteinExistence type="predicted"/>
<reference evidence="2" key="1">
    <citation type="submission" date="2022-10" db="EMBL/GenBank/DDBJ databases">
        <authorList>
            <person name="Chen Y."/>
            <person name="Dougan E. K."/>
            <person name="Chan C."/>
            <person name="Rhodes N."/>
            <person name="Thang M."/>
        </authorList>
    </citation>
    <scope>NUCLEOTIDE SEQUENCE</scope>
</reference>
<keyword evidence="4" id="KW-1185">Reference proteome</keyword>
<feature type="region of interest" description="Disordered" evidence="1">
    <location>
        <begin position="1"/>
        <end position="51"/>
    </location>
</feature>
<feature type="compositionally biased region" description="Low complexity" evidence="1">
    <location>
        <begin position="40"/>
        <end position="51"/>
    </location>
</feature>
<dbReference type="EMBL" id="CAMXCT020004327">
    <property type="protein sequence ID" value="CAL1161955.1"/>
    <property type="molecule type" value="Genomic_DNA"/>
</dbReference>
<dbReference type="EMBL" id="CAMXCT010004327">
    <property type="protein sequence ID" value="CAI4008580.1"/>
    <property type="molecule type" value="Genomic_DNA"/>
</dbReference>
<name>A0A9P1DF64_9DINO</name>
<protein>
    <submittedName>
        <fullName evidence="2">Uncharacterized protein</fullName>
    </submittedName>
</protein>
<accession>A0A9P1DF64</accession>
<evidence type="ECO:0000313" key="3">
    <source>
        <dbReference type="EMBL" id="CAL1161955.1"/>
    </source>
</evidence>
<comment type="caution">
    <text evidence="2">The sequence shown here is derived from an EMBL/GenBank/DDBJ whole genome shotgun (WGS) entry which is preliminary data.</text>
</comment>
<evidence type="ECO:0000313" key="4">
    <source>
        <dbReference type="Proteomes" id="UP001152797"/>
    </source>
</evidence>
<dbReference type="AlphaFoldDB" id="A0A9P1DF64"/>
<gene>
    <name evidence="2" type="ORF">C1SCF055_LOCUS34006</name>
</gene>
<organism evidence="2">
    <name type="scientific">Cladocopium goreaui</name>
    <dbReference type="NCBI Taxonomy" id="2562237"/>
    <lineage>
        <taxon>Eukaryota</taxon>
        <taxon>Sar</taxon>
        <taxon>Alveolata</taxon>
        <taxon>Dinophyceae</taxon>
        <taxon>Suessiales</taxon>
        <taxon>Symbiodiniaceae</taxon>
        <taxon>Cladocopium</taxon>
    </lineage>
</organism>
<evidence type="ECO:0000256" key="1">
    <source>
        <dbReference type="SAM" id="MobiDB-lite"/>
    </source>
</evidence>
<reference evidence="3" key="2">
    <citation type="submission" date="2024-04" db="EMBL/GenBank/DDBJ databases">
        <authorList>
            <person name="Chen Y."/>
            <person name="Shah S."/>
            <person name="Dougan E. K."/>
            <person name="Thang M."/>
            <person name="Chan C."/>
        </authorList>
    </citation>
    <scope>NUCLEOTIDE SEQUENCE [LARGE SCALE GENOMIC DNA]</scope>
</reference>
<sequence length="187" mass="20100">MSMPAGDMPTLPKIATPQSAYDKAEEEGDAERVPSMRSVRSGASSRSSLTGLTTASLRKEVSVSLPGSSLDFHSRLSHGSATRFCASALWVHEAVAAEVARIVEPLKEKLQTEQTARPEGGSLADSCSSDLSPCFEPQRAAPKRRYFDDCSETAELRLVKRGSGSHGVTHRIHVVLAKMPIKQSCFG</sequence>
<feature type="region of interest" description="Disordered" evidence="1">
    <location>
        <begin position="111"/>
        <end position="131"/>
    </location>
</feature>